<gene>
    <name evidence="1" type="ORF">KP509_11G095800</name>
</gene>
<sequence length="111" mass="13063">MHLLSHKLQAMCYTGVFMHLARSTKHHVGIYTEPPRMALKYTQKLLILYRLIHKMHPFNIVNCVGGFYINKYVRMSIHDGYKTYYVHISLGNNLCKVVKKMGHKIRCTVIR</sequence>
<dbReference type="EMBL" id="CM035416">
    <property type="protein sequence ID" value="KAH7426324.1"/>
    <property type="molecule type" value="Genomic_DNA"/>
</dbReference>
<dbReference type="Proteomes" id="UP000825935">
    <property type="component" value="Chromosome 11"/>
</dbReference>
<proteinExistence type="predicted"/>
<accession>A0A8T2TY88</accession>
<organism evidence="1 2">
    <name type="scientific">Ceratopteris richardii</name>
    <name type="common">Triangle waterfern</name>
    <dbReference type="NCBI Taxonomy" id="49495"/>
    <lineage>
        <taxon>Eukaryota</taxon>
        <taxon>Viridiplantae</taxon>
        <taxon>Streptophyta</taxon>
        <taxon>Embryophyta</taxon>
        <taxon>Tracheophyta</taxon>
        <taxon>Polypodiopsida</taxon>
        <taxon>Polypodiidae</taxon>
        <taxon>Polypodiales</taxon>
        <taxon>Pteridineae</taxon>
        <taxon>Pteridaceae</taxon>
        <taxon>Parkerioideae</taxon>
        <taxon>Ceratopteris</taxon>
    </lineage>
</organism>
<evidence type="ECO:0000313" key="1">
    <source>
        <dbReference type="EMBL" id="KAH7426324.1"/>
    </source>
</evidence>
<reference evidence="1" key="1">
    <citation type="submission" date="2021-08" db="EMBL/GenBank/DDBJ databases">
        <title>WGS assembly of Ceratopteris richardii.</title>
        <authorList>
            <person name="Marchant D.B."/>
            <person name="Chen G."/>
            <person name="Jenkins J."/>
            <person name="Shu S."/>
            <person name="Leebens-Mack J."/>
            <person name="Grimwood J."/>
            <person name="Schmutz J."/>
            <person name="Soltis P."/>
            <person name="Soltis D."/>
            <person name="Chen Z.-H."/>
        </authorList>
    </citation>
    <scope>NUCLEOTIDE SEQUENCE</scope>
    <source>
        <strain evidence="1">Whitten #5841</strain>
        <tissue evidence="1">Leaf</tissue>
    </source>
</reference>
<name>A0A8T2TY88_CERRI</name>
<comment type="caution">
    <text evidence="1">The sequence shown here is derived from an EMBL/GenBank/DDBJ whole genome shotgun (WGS) entry which is preliminary data.</text>
</comment>
<evidence type="ECO:0000313" key="2">
    <source>
        <dbReference type="Proteomes" id="UP000825935"/>
    </source>
</evidence>
<protein>
    <submittedName>
        <fullName evidence="1">Uncharacterized protein</fullName>
    </submittedName>
</protein>
<dbReference type="AlphaFoldDB" id="A0A8T2TY88"/>
<keyword evidence="2" id="KW-1185">Reference proteome</keyword>